<feature type="coiled-coil region" evidence="1">
    <location>
        <begin position="145"/>
        <end position="172"/>
    </location>
</feature>
<sequence length="172" mass="18485">MNLNKTLASALLLSVVLTGCDNMVKNENNDANAPVVEENTAENANEAQNTDDDVQAPAETTENTADNENAEENNAGEEATENAEQANTEENSDEANNETASTSTEGMTTEQKVEALEQAIFDNRSSARAVEILFELSPETANAHADQLNELLDNSNSLLERAQSALDQLKAQ</sequence>
<evidence type="ECO:0000313" key="3">
    <source>
        <dbReference type="EMBL" id="MFO3665708.1"/>
    </source>
</evidence>
<feature type="region of interest" description="Disordered" evidence="2">
    <location>
        <begin position="39"/>
        <end position="109"/>
    </location>
</feature>
<comment type="caution">
    <text evidence="3">The sequence shown here is derived from an EMBL/GenBank/DDBJ whole genome shotgun (WGS) entry which is preliminary data.</text>
</comment>
<feature type="compositionally biased region" description="Polar residues" evidence="2">
    <location>
        <begin position="97"/>
        <end position="109"/>
    </location>
</feature>
<evidence type="ECO:0000313" key="4">
    <source>
        <dbReference type="Proteomes" id="UP001637996"/>
    </source>
</evidence>
<dbReference type="PROSITE" id="PS51257">
    <property type="entry name" value="PROKAR_LIPOPROTEIN"/>
    <property type="match status" value="1"/>
</dbReference>
<evidence type="ECO:0008006" key="5">
    <source>
        <dbReference type="Google" id="ProtNLM"/>
    </source>
</evidence>
<gene>
    <name evidence="3" type="ORF">ACCQ41_05560</name>
</gene>
<feature type="compositionally biased region" description="Low complexity" evidence="2">
    <location>
        <begin position="56"/>
        <end position="67"/>
    </location>
</feature>
<keyword evidence="1" id="KW-0175">Coiled coil</keyword>
<dbReference type="RefSeq" id="WP_410031392.1">
    <property type="nucleotide sequence ID" value="NZ_JBGMEI010000006.1"/>
</dbReference>
<dbReference type="EMBL" id="JBGMEI010000006">
    <property type="protein sequence ID" value="MFO3665708.1"/>
    <property type="molecule type" value="Genomic_DNA"/>
</dbReference>
<name>A0ABW9M9R1_9FIRM</name>
<keyword evidence="4" id="KW-1185">Reference proteome</keyword>
<protein>
    <recommendedName>
        <fullName evidence="5">Lipoprotein</fullName>
    </recommendedName>
</protein>
<proteinExistence type="predicted"/>
<feature type="compositionally biased region" description="Acidic residues" evidence="2">
    <location>
        <begin position="68"/>
        <end position="81"/>
    </location>
</feature>
<accession>A0ABW9M9R1</accession>
<evidence type="ECO:0000256" key="1">
    <source>
        <dbReference type="SAM" id="Coils"/>
    </source>
</evidence>
<dbReference type="Proteomes" id="UP001637996">
    <property type="component" value="Unassembled WGS sequence"/>
</dbReference>
<organism evidence="3 4">
    <name type="scientific">Anaerococcus martiniensis</name>
    <dbReference type="NCBI Taxonomy" id="3115615"/>
    <lineage>
        <taxon>Bacteria</taxon>
        <taxon>Bacillati</taxon>
        <taxon>Bacillota</taxon>
        <taxon>Tissierellia</taxon>
        <taxon>Tissierellales</taxon>
        <taxon>Peptoniphilaceae</taxon>
        <taxon>Anaerococcus</taxon>
    </lineage>
</organism>
<reference evidence="3 4" key="1">
    <citation type="journal article" date="2025" name="Anaerobe">
        <title>Description of Anaerococcus kampingiae sp. nov., Anaerococcus groningensis sp. nov., Anaerococcus martiniensis sp. nov., and Anaerococcus cruorum sp. nov., isolated from human clinical specimens.</title>
        <authorList>
            <person name="Boiten K.E."/>
            <person name="Meijer J."/>
            <person name="van Wezel E.M."/>
            <person name="Veloo A.C.M."/>
        </authorList>
    </citation>
    <scope>NUCLEOTIDE SEQUENCE [LARGE SCALE GENOMIC DNA]</scope>
    <source>
        <strain evidence="3 4">ENR0831</strain>
    </source>
</reference>
<feature type="compositionally biased region" description="Low complexity" evidence="2">
    <location>
        <begin position="39"/>
        <end position="48"/>
    </location>
</feature>
<evidence type="ECO:0000256" key="2">
    <source>
        <dbReference type="SAM" id="MobiDB-lite"/>
    </source>
</evidence>